<protein>
    <recommendedName>
        <fullName evidence="11 13">S-adenosylmethionine:tRNA ribosyltransferase-isomerase</fullName>
        <ecNumber evidence="10 13">2.4.99.17</ecNumber>
    </recommendedName>
    <alternativeName>
        <fullName evidence="12 13">Queuosine biosynthesis protein QueA</fullName>
    </alternativeName>
</protein>
<dbReference type="Gene3D" id="2.40.10.240">
    <property type="entry name" value="QueA-like"/>
    <property type="match status" value="1"/>
</dbReference>
<dbReference type="STRING" id="1006576.DTL3_1537"/>
<comment type="subcellular location">
    <subcellularLocation>
        <location evidence="1 13">Cytoplasm</location>
    </subcellularLocation>
</comment>
<dbReference type="OrthoDB" id="9805933at2"/>
<gene>
    <name evidence="13 14" type="primary">queA</name>
    <name evidence="14" type="ORF">DTL3_1537</name>
</gene>
<dbReference type="GO" id="GO:0005737">
    <property type="term" value="C:cytoplasm"/>
    <property type="evidence" value="ECO:0007669"/>
    <property type="project" value="UniProtKB-SubCell"/>
</dbReference>
<dbReference type="EMBL" id="LN824141">
    <property type="protein sequence ID" value="CEP78827.1"/>
    <property type="molecule type" value="Genomic_DNA"/>
</dbReference>
<evidence type="ECO:0000256" key="12">
    <source>
        <dbReference type="ARBA" id="ARBA00076160"/>
    </source>
</evidence>
<dbReference type="FunFam" id="2.40.10.240:FF:000002">
    <property type="entry name" value="S-adenosylmethionine:tRNA ribosyltransferase-isomerase"/>
    <property type="match status" value="1"/>
</dbReference>
<dbReference type="GO" id="GO:0008616">
    <property type="term" value="P:tRNA queuosine(34) biosynthetic process"/>
    <property type="evidence" value="ECO:0007669"/>
    <property type="project" value="UniProtKB-UniRule"/>
</dbReference>
<evidence type="ECO:0000256" key="5">
    <source>
        <dbReference type="ARBA" id="ARBA00022679"/>
    </source>
</evidence>
<evidence type="ECO:0000256" key="1">
    <source>
        <dbReference type="ARBA" id="ARBA00004496"/>
    </source>
</evidence>
<dbReference type="GO" id="GO:0051075">
    <property type="term" value="F:S-adenosylmethionine:tRNA ribosyltransferase-isomerase activity"/>
    <property type="evidence" value="ECO:0007669"/>
    <property type="project" value="UniProtKB-EC"/>
</dbReference>
<dbReference type="EC" id="2.4.99.17" evidence="10 13"/>
<evidence type="ECO:0000256" key="6">
    <source>
        <dbReference type="ARBA" id="ARBA00022691"/>
    </source>
</evidence>
<name>A0A0C7NSP8_DEFTU</name>
<evidence type="ECO:0000256" key="7">
    <source>
        <dbReference type="ARBA" id="ARBA00022785"/>
    </source>
</evidence>
<organism evidence="14 15">
    <name type="scientific">Defluviitoga tunisiensis</name>
    <dbReference type="NCBI Taxonomy" id="1006576"/>
    <lineage>
        <taxon>Bacteria</taxon>
        <taxon>Thermotogati</taxon>
        <taxon>Thermotogota</taxon>
        <taxon>Thermotogae</taxon>
        <taxon>Petrotogales</taxon>
        <taxon>Petrotogaceae</taxon>
        <taxon>Defluviitoga</taxon>
    </lineage>
</organism>
<accession>A0A0C7NSP8</accession>
<comment type="function">
    <text evidence="13">Transfers and isomerizes the ribose moiety from AdoMet to the 7-aminomethyl group of 7-deazaguanine (preQ1-tRNA) to give epoxyqueuosine (oQ-tRNA).</text>
</comment>
<dbReference type="PATRIC" id="fig|1006576.9.peg.1533"/>
<comment type="pathway">
    <text evidence="2 13">tRNA modification; tRNA-queuosine biosynthesis.</text>
</comment>
<evidence type="ECO:0000256" key="3">
    <source>
        <dbReference type="ARBA" id="ARBA00011245"/>
    </source>
</evidence>
<evidence type="ECO:0000256" key="10">
    <source>
        <dbReference type="ARBA" id="ARBA00066503"/>
    </source>
</evidence>
<dbReference type="SUPFAM" id="SSF111337">
    <property type="entry name" value="QueA-like"/>
    <property type="match status" value="1"/>
</dbReference>
<dbReference type="HOGENOM" id="CLU_039110_1_0_0"/>
<evidence type="ECO:0000313" key="14">
    <source>
        <dbReference type="EMBL" id="CEP78827.1"/>
    </source>
</evidence>
<dbReference type="KEGG" id="dtn:DTL3_1537"/>
<dbReference type="UniPathway" id="UPA00392"/>
<dbReference type="Gene3D" id="3.40.1780.10">
    <property type="entry name" value="QueA-like"/>
    <property type="match status" value="1"/>
</dbReference>
<keyword evidence="6 13" id="KW-0949">S-adenosyl-L-methionine</keyword>
<evidence type="ECO:0000256" key="8">
    <source>
        <dbReference type="ARBA" id="ARBA00052751"/>
    </source>
</evidence>
<dbReference type="Pfam" id="PF02547">
    <property type="entry name" value="Queuosine_synth"/>
    <property type="match status" value="1"/>
</dbReference>
<evidence type="ECO:0000313" key="15">
    <source>
        <dbReference type="Proteomes" id="UP000032809"/>
    </source>
</evidence>
<dbReference type="PANTHER" id="PTHR30307:SF0">
    <property type="entry name" value="S-ADENOSYLMETHIONINE:TRNA RIBOSYLTRANSFERASE-ISOMERASE"/>
    <property type="match status" value="1"/>
</dbReference>
<proteinExistence type="inferred from homology"/>
<dbReference type="NCBIfam" id="NF001140">
    <property type="entry name" value="PRK00147.1"/>
    <property type="match status" value="1"/>
</dbReference>
<sequence>MSENIFNLEKYDYQLPEELIAQEPVEPRDMCRLMVLDRAKRSIDHKIFKDIKNYLQPGDLLVINNTKVIPARLLGKKETGANVEVLLLERNGSQNIWKALVKPGSKIKKGNILLFPDNIVCEVLEHLEDGTRILEFKDSNFYSKIYKIGQIPLPPYIKKHLDDPNQYQTEYAKYEGAVAAPTAGLHFTQDLLEELQGKNGVNIAEITLHVGLGTFRPVKENDIRQYNIHEEYYSVSKDVLEKIARTKAKGKKVIAVGTTVVRTLESIALEPDKLVGKTKLYIYPPFEFRIVDSLITNFHLPKSSLLFLVSAFAGYDYIMNAYKVAIEKRYRFFSFGDAMFII</sequence>
<dbReference type="AlphaFoldDB" id="A0A0C7NSP8"/>
<evidence type="ECO:0000256" key="2">
    <source>
        <dbReference type="ARBA" id="ARBA00004691"/>
    </source>
</evidence>
<comment type="similarity">
    <text evidence="9 13">Belongs to the QueA family.</text>
</comment>
<evidence type="ECO:0000256" key="13">
    <source>
        <dbReference type="HAMAP-Rule" id="MF_00113"/>
    </source>
</evidence>
<keyword evidence="7 13" id="KW-0671">Queuosine biosynthesis</keyword>
<dbReference type="InterPro" id="IPR036100">
    <property type="entry name" value="QueA_sf"/>
</dbReference>
<dbReference type="FunFam" id="3.40.1780.10:FF:000001">
    <property type="entry name" value="S-adenosylmethionine:tRNA ribosyltransferase-isomerase"/>
    <property type="match status" value="1"/>
</dbReference>
<keyword evidence="5 13" id="KW-0808">Transferase</keyword>
<dbReference type="InterPro" id="IPR003699">
    <property type="entry name" value="QueA"/>
</dbReference>
<keyword evidence="4 13" id="KW-0963">Cytoplasm</keyword>
<dbReference type="RefSeq" id="WP_045088200.1">
    <property type="nucleotide sequence ID" value="NZ_LN824141.1"/>
</dbReference>
<evidence type="ECO:0000256" key="4">
    <source>
        <dbReference type="ARBA" id="ARBA00022490"/>
    </source>
</evidence>
<dbReference type="PANTHER" id="PTHR30307">
    <property type="entry name" value="S-ADENOSYLMETHIONINE:TRNA RIBOSYLTRANSFERASE-ISOMERASE"/>
    <property type="match status" value="1"/>
</dbReference>
<comment type="catalytic activity">
    <reaction evidence="8 13">
        <text>7-aminomethyl-7-carbaguanosine(34) in tRNA + S-adenosyl-L-methionine = epoxyqueuosine(34) in tRNA + adenine + L-methionine + 2 H(+)</text>
        <dbReference type="Rhea" id="RHEA:32155"/>
        <dbReference type="Rhea" id="RHEA-COMP:10342"/>
        <dbReference type="Rhea" id="RHEA-COMP:18582"/>
        <dbReference type="ChEBI" id="CHEBI:15378"/>
        <dbReference type="ChEBI" id="CHEBI:16708"/>
        <dbReference type="ChEBI" id="CHEBI:57844"/>
        <dbReference type="ChEBI" id="CHEBI:59789"/>
        <dbReference type="ChEBI" id="CHEBI:82833"/>
        <dbReference type="ChEBI" id="CHEBI:194443"/>
        <dbReference type="EC" id="2.4.99.17"/>
    </reaction>
</comment>
<keyword evidence="14" id="KW-0413">Isomerase</keyword>
<dbReference type="InterPro" id="IPR042119">
    <property type="entry name" value="QueA_dom2"/>
</dbReference>
<keyword evidence="14" id="KW-0328">Glycosyltransferase</keyword>
<dbReference type="HAMAP" id="MF_00113">
    <property type="entry name" value="QueA"/>
    <property type="match status" value="1"/>
</dbReference>
<dbReference type="NCBIfam" id="TIGR00113">
    <property type="entry name" value="queA"/>
    <property type="match status" value="1"/>
</dbReference>
<dbReference type="InterPro" id="IPR042118">
    <property type="entry name" value="QueA_dom1"/>
</dbReference>
<dbReference type="Proteomes" id="UP000032809">
    <property type="component" value="Chromosome I"/>
</dbReference>
<comment type="subunit">
    <text evidence="3 13">Monomer.</text>
</comment>
<keyword evidence="15" id="KW-1185">Reference proteome</keyword>
<evidence type="ECO:0000256" key="11">
    <source>
        <dbReference type="ARBA" id="ARBA00069325"/>
    </source>
</evidence>
<reference evidence="15" key="1">
    <citation type="submission" date="2014-11" db="EMBL/GenBank/DDBJ databases">
        <authorList>
            <person name="Wibberg D."/>
        </authorList>
    </citation>
    <scope>NUCLEOTIDE SEQUENCE [LARGE SCALE GENOMIC DNA]</scope>
    <source>
        <strain evidence="15">L3</strain>
    </source>
</reference>
<evidence type="ECO:0000256" key="9">
    <source>
        <dbReference type="ARBA" id="ARBA00061210"/>
    </source>
</evidence>